<keyword evidence="1" id="KW-0175">Coiled coil</keyword>
<proteinExistence type="predicted"/>
<dbReference type="EMBL" id="JARBHA010000005">
    <property type="protein sequence ID" value="KAJ9701495.1"/>
    <property type="molecule type" value="Genomic_DNA"/>
</dbReference>
<comment type="caution">
    <text evidence="2">The sequence shown here is derived from an EMBL/GenBank/DDBJ whole genome shotgun (WGS) entry which is preliminary data.</text>
</comment>
<evidence type="ECO:0000313" key="2">
    <source>
        <dbReference type="EMBL" id="KAJ9701495.1"/>
    </source>
</evidence>
<reference evidence="2 3" key="1">
    <citation type="journal article" date="2023" name="BMC Biotechnol.">
        <title>Vitis rotundifolia cv Carlos genome sequencing.</title>
        <authorList>
            <person name="Huff M."/>
            <person name="Hulse-Kemp A."/>
            <person name="Scheffler B."/>
            <person name="Youngblood R."/>
            <person name="Simpson S."/>
            <person name="Babiker E."/>
            <person name="Staton M."/>
        </authorList>
    </citation>
    <scope>NUCLEOTIDE SEQUENCE [LARGE SCALE GENOMIC DNA]</scope>
    <source>
        <tissue evidence="2">Leaf</tissue>
    </source>
</reference>
<sequence>MRAFFTQRLDNNEELHAQLERAKSDMAAAQKAISDRERLLKETKKENEVAKAKARRMGEEKKVAETKCKYVEREKYQLRKELEEL</sequence>
<accession>A0AA39A6P2</accession>
<name>A0AA39A6P2_VITRO</name>
<evidence type="ECO:0000313" key="3">
    <source>
        <dbReference type="Proteomes" id="UP001168098"/>
    </source>
</evidence>
<dbReference type="Proteomes" id="UP001168098">
    <property type="component" value="Unassembled WGS sequence"/>
</dbReference>
<dbReference type="AlphaFoldDB" id="A0AA39A6P2"/>
<protein>
    <submittedName>
        <fullName evidence="2">Uncharacterized protein</fullName>
    </submittedName>
</protein>
<evidence type="ECO:0000256" key="1">
    <source>
        <dbReference type="SAM" id="Coils"/>
    </source>
</evidence>
<gene>
    <name evidence="2" type="ORF">PVL29_006724</name>
</gene>
<organism evidence="2 3">
    <name type="scientific">Vitis rotundifolia</name>
    <name type="common">Muscadine grape</name>
    <dbReference type="NCBI Taxonomy" id="103349"/>
    <lineage>
        <taxon>Eukaryota</taxon>
        <taxon>Viridiplantae</taxon>
        <taxon>Streptophyta</taxon>
        <taxon>Embryophyta</taxon>
        <taxon>Tracheophyta</taxon>
        <taxon>Spermatophyta</taxon>
        <taxon>Magnoliopsida</taxon>
        <taxon>eudicotyledons</taxon>
        <taxon>Gunneridae</taxon>
        <taxon>Pentapetalae</taxon>
        <taxon>rosids</taxon>
        <taxon>Vitales</taxon>
        <taxon>Vitaceae</taxon>
        <taxon>Viteae</taxon>
        <taxon>Vitis</taxon>
    </lineage>
</organism>
<feature type="coiled-coil region" evidence="1">
    <location>
        <begin position="12"/>
        <end position="60"/>
    </location>
</feature>
<keyword evidence="3" id="KW-1185">Reference proteome</keyword>